<dbReference type="Gene3D" id="3.10.20.90">
    <property type="entry name" value="Phosphatidylinositol 3-kinase Catalytic Subunit, Chain A, domain 1"/>
    <property type="match status" value="1"/>
</dbReference>
<dbReference type="GO" id="GO:0005654">
    <property type="term" value="C:nucleoplasm"/>
    <property type="evidence" value="ECO:0007669"/>
    <property type="project" value="TreeGrafter"/>
</dbReference>
<dbReference type="GO" id="GO:0031593">
    <property type="term" value="F:polyubiquitin modification-dependent protein binding"/>
    <property type="evidence" value="ECO:0007669"/>
    <property type="project" value="TreeGrafter"/>
</dbReference>
<reference evidence="3" key="1">
    <citation type="submission" date="2023-03" db="EMBL/GenBank/DDBJ databases">
        <authorList>
            <person name="Julca I."/>
        </authorList>
    </citation>
    <scope>NUCLEOTIDE SEQUENCE</scope>
</reference>
<dbReference type="AlphaFoldDB" id="A0AAV1D1W1"/>
<dbReference type="Proteomes" id="UP001161247">
    <property type="component" value="Chromosome 3"/>
</dbReference>
<evidence type="ECO:0000313" key="3">
    <source>
        <dbReference type="EMBL" id="CAI9100828.1"/>
    </source>
</evidence>
<feature type="region of interest" description="Disordered" evidence="1">
    <location>
        <begin position="139"/>
        <end position="160"/>
    </location>
</feature>
<dbReference type="EMBL" id="OX459120">
    <property type="protein sequence ID" value="CAI9100828.1"/>
    <property type="molecule type" value="Genomic_DNA"/>
</dbReference>
<dbReference type="GO" id="GO:0043130">
    <property type="term" value="F:ubiquitin binding"/>
    <property type="evidence" value="ECO:0007669"/>
    <property type="project" value="TreeGrafter"/>
</dbReference>
<evidence type="ECO:0000313" key="4">
    <source>
        <dbReference type="Proteomes" id="UP001161247"/>
    </source>
</evidence>
<dbReference type="Pfam" id="PF00240">
    <property type="entry name" value="ubiquitin"/>
    <property type="match status" value="1"/>
</dbReference>
<dbReference type="GO" id="GO:0070628">
    <property type="term" value="F:proteasome binding"/>
    <property type="evidence" value="ECO:0007669"/>
    <property type="project" value="TreeGrafter"/>
</dbReference>
<feature type="region of interest" description="Disordered" evidence="1">
    <location>
        <begin position="1"/>
        <end position="42"/>
    </location>
</feature>
<dbReference type="GO" id="GO:0043161">
    <property type="term" value="P:proteasome-mediated ubiquitin-dependent protein catabolic process"/>
    <property type="evidence" value="ECO:0007669"/>
    <property type="project" value="TreeGrafter"/>
</dbReference>
<gene>
    <name evidence="3" type="ORF">OLC1_LOCUS10560</name>
</gene>
<dbReference type="InterPro" id="IPR029071">
    <property type="entry name" value="Ubiquitin-like_domsf"/>
</dbReference>
<protein>
    <submittedName>
        <fullName evidence="3">OLC1v1038010C4</fullName>
    </submittedName>
</protein>
<sequence>MSDMQSMKAKKGGRMGSPSTKDDKEGTESPTEKSEQKDGGGEKGFPIDILIVTLRGYRRRIEVMDYHKVADLKKRVETIWPQFPAKRQMLIHEGSILKDNTTLRQNRIGFDSLIYILLTKPVPVLFTVWSSVPMVASTGGPSQEVASTSRQTQKECPSEPVQKQPLNILRNIDKLLVQELKVKNTQLMGVLLKREAGIVELLSEKMSKTSEEMRVDMELSEKMTQAIRVGVADAAEVQVQEGDIGNIVHEAMAHGVANAAGVQVQGGDIGNIIPEAMVHGIANVAGGPDLEEKEGIRNNALDDFVEALTSEEQEAIGRLETGGFDRAVVVDMYFACGKNEMLTSKRLVDPDYPHY</sequence>
<dbReference type="PANTHER" id="PTHR10621">
    <property type="entry name" value="UV EXCISION REPAIR PROTEIN RAD23"/>
    <property type="match status" value="1"/>
</dbReference>
<feature type="compositionally biased region" description="Polar residues" evidence="1">
    <location>
        <begin position="139"/>
        <end position="151"/>
    </location>
</feature>
<dbReference type="Gene3D" id="1.10.8.10">
    <property type="entry name" value="DNA helicase RuvA subunit, C-terminal domain"/>
    <property type="match status" value="1"/>
</dbReference>
<feature type="domain" description="Ubiquitin-like" evidence="2">
    <location>
        <begin position="47"/>
        <end position="119"/>
    </location>
</feature>
<keyword evidence="4" id="KW-1185">Reference proteome</keyword>
<dbReference type="SMART" id="SM00213">
    <property type="entry name" value="UBQ"/>
    <property type="match status" value="1"/>
</dbReference>
<dbReference type="SUPFAM" id="SSF54236">
    <property type="entry name" value="Ubiquitin-like"/>
    <property type="match status" value="1"/>
</dbReference>
<evidence type="ECO:0000259" key="2">
    <source>
        <dbReference type="SMART" id="SM00213"/>
    </source>
</evidence>
<dbReference type="CDD" id="cd17039">
    <property type="entry name" value="Ubl_ubiquitin_like"/>
    <property type="match status" value="1"/>
</dbReference>
<name>A0AAV1D1W1_OLDCO</name>
<organism evidence="3 4">
    <name type="scientific">Oldenlandia corymbosa var. corymbosa</name>
    <dbReference type="NCBI Taxonomy" id="529605"/>
    <lineage>
        <taxon>Eukaryota</taxon>
        <taxon>Viridiplantae</taxon>
        <taxon>Streptophyta</taxon>
        <taxon>Embryophyta</taxon>
        <taxon>Tracheophyta</taxon>
        <taxon>Spermatophyta</taxon>
        <taxon>Magnoliopsida</taxon>
        <taxon>eudicotyledons</taxon>
        <taxon>Gunneridae</taxon>
        <taxon>Pentapetalae</taxon>
        <taxon>asterids</taxon>
        <taxon>lamiids</taxon>
        <taxon>Gentianales</taxon>
        <taxon>Rubiaceae</taxon>
        <taxon>Rubioideae</taxon>
        <taxon>Spermacoceae</taxon>
        <taxon>Hedyotis-Oldenlandia complex</taxon>
        <taxon>Oldenlandia</taxon>
    </lineage>
</organism>
<evidence type="ECO:0000256" key="1">
    <source>
        <dbReference type="SAM" id="MobiDB-lite"/>
    </source>
</evidence>
<feature type="compositionally biased region" description="Basic and acidic residues" evidence="1">
    <location>
        <begin position="20"/>
        <end position="41"/>
    </location>
</feature>
<dbReference type="PANTHER" id="PTHR10621:SF35">
    <property type="entry name" value="UBIQUITIN RECEPTOR RAD23C"/>
    <property type="match status" value="1"/>
</dbReference>
<dbReference type="GO" id="GO:0005829">
    <property type="term" value="C:cytosol"/>
    <property type="evidence" value="ECO:0007669"/>
    <property type="project" value="TreeGrafter"/>
</dbReference>
<accession>A0AAV1D1W1</accession>
<proteinExistence type="predicted"/>
<dbReference type="InterPro" id="IPR000626">
    <property type="entry name" value="Ubiquitin-like_dom"/>
</dbReference>